<dbReference type="AlphaFoldDB" id="A0A1M4YJH1"/>
<evidence type="ECO:0000313" key="1">
    <source>
        <dbReference type="EMBL" id="SHF05798.1"/>
    </source>
</evidence>
<accession>A0A1M4YJH1</accession>
<dbReference type="Proteomes" id="UP000184295">
    <property type="component" value="Unassembled WGS sequence"/>
</dbReference>
<proteinExistence type="predicted"/>
<reference evidence="2" key="1">
    <citation type="submission" date="2016-11" db="EMBL/GenBank/DDBJ databases">
        <authorList>
            <person name="Varghese N."/>
            <person name="Submissions S."/>
        </authorList>
    </citation>
    <scope>NUCLEOTIDE SEQUENCE [LARGE SCALE GENOMIC DNA]</scope>
    <source>
        <strain evidence="2">DSM 19514</strain>
    </source>
</reference>
<dbReference type="EMBL" id="FQUL01000075">
    <property type="protein sequence ID" value="SHF05798.1"/>
    <property type="molecule type" value="Genomic_DNA"/>
</dbReference>
<keyword evidence="2" id="KW-1185">Reference proteome</keyword>
<organism evidence="1 2">
    <name type="scientific">Ferrithrix thermotolerans DSM 19514</name>
    <dbReference type="NCBI Taxonomy" id="1121881"/>
    <lineage>
        <taxon>Bacteria</taxon>
        <taxon>Bacillati</taxon>
        <taxon>Actinomycetota</taxon>
        <taxon>Acidimicrobiia</taxon>
        <taxon>Acidimicrobiales</taxon>
        <taxon>Acidimicrobiaceae</taxon>
        <taxon>Ferrithrix</taxon>
    </lineage>
</organism>
<evidence type="ECO:0000313" key="2">
    <source>
        <dbReference type="Proteomes" id="UP000184295"/>
    </source>
</evidence>
<sequence>MIQKIISRRIVLGLSFGLASVGSGTELTASHLATARSDVQRDSRYVSNDLHRKTATGYVAQPKLICDPGVTCGYWEYFIPGEYCISVYPNNEDGRCTPVDMSFESRYHNGNFVEGCLVNAGLAQGWTWVGGPEIDLAGDIFACVTGGFETWIS</sequence>
<protein>
    <submittedName>
        <fullName evidence="1">Uncharacterized protein</fullName>
    </submittedName>
</protein>
<gene>
    <name evidence="1" type="ORF">SAMN02745225_02351</name>
</gene>
<name>A0A1M4YJH1_9ACTN</name>